<proteinExistence type="predicted"/>
<evidence type="ECO:0000313" key="6">
    <source>
        <dbReference type="Proteomes" id="UP000012179"/>
    </source>
</evidence>
<gene>
    <name evidence="5" type="ORF">EBAPG3_010065</name>
</gene>
<dbReference type="PANTHER" id="PTHR24171:SF10">
    <property type="entry name" value="ANKYRIN REPEAT DOMAIN-CONTAINING PROTEIN 29-LIKE"/>
    <property type="match status" value="1"/>
</dbReference>
<evidence type="ECO:0000256" key="4">
    <source>
        <dbReference type="SAM" id="SignalP"/>
    </source>
</evidence>
<dbReference type="InterPro" id="IPR002110">
    <property type="entry name" value="Ankyrin_rpt"/>
</dbReference>
<feature type="repeat" description="ANK" evidence="3">
    <location>
        <begin position="59"/>
        <end position="91"/>
    </location>
</feature>
<dbReference type="PROSITE" id="PS50297">
    <property type="entry name" value="ANK_REP_REGION"/>
    <property type="match status" value="3"/>
</dbReference>
<dbReference type="Pfam" id="PF12796">
    <property type="entry name" value="Ank_2"/>
    <property type="match status" value="1"/>
</dbReference>
<sequence>MSKKSFSLACLLLAASLCQPPIAVAGVYEDLRSAVENDHTADVAKLLAQGADPNTPDERGNTLLMVAIRHKNAKLVDLLIDAGARLNLRNKYGETAIMLASYKGLHDIVEKLYVKGAEIKHPGWNPLLYAATGGHPKIVQLLLDGGVPIDSTSDNGTTPLMMAARGNHSDTIKILLRNGANPNISNESGGTALKWAVARQHHDTAELLKNSGARE</sequence>
<evidence type="ECO:0000256" key="2">
    <source>
        <dbReference type="ARBA" id="ARBA00023043"/>
    </source>
</evidence>
<dbReference type="Gene3D" id="1.25.40.20">
    <property type="entry name" value="Ankyrin repeat-containing domain"/>
    <property type="match status" value="2"/>
</dbReference>
<name>A0A1W6SQM2_9PROT</name>
<keyword evidence="1" id="KW-0677">Repeat</keyword>
<dbReference type="PANTHER" id="PTHR24171">
    <property type="entry name" value="ANKYRIN REPEAT DOMAIN-CONTAINING PROTEIN 39-RELATED"/>
    <property type="match status" value="1"/>
</dbReference>
<dbReference type="Proteomes" id="UP000012179">
    <property type="component" value="Chromosome"/>
</dbReference>
<dbReference type="RefSeq" id="WP_004178073.1">
    <property type="nucleotide sequence ID" value="NZ_CP021106.3"/>
</dbReference>
<dbReference type="SMART" id="SM00248">
    <property type="entry name" value="ANK"/>
    <property type="match status" value="5"/>
</dbReference>
<dbReference type="EMBL" id="CP021106">
    <property type="protein sequence ID" value="ARO88089.1"/>
    <property type="molecule type" value="Genomic_DNA"/>
</dbReference>
<evidence type="ECO:0000313" key="5">
    <source>
        <dbReference type="EMBL" id="ARO88089.1"/>
    </source>
</evidence>
<feature type="repeat" description="ANK" evidence="3">
    <location>
        <begin position="122"/>
        <end position="154"/>
    </location>
</feature>
<dbReference type="Pfam" id="PF13857">
    <property type="entry name" value="Ank_5"/>
    <property type="match status" value="1"/>
</dbReference>
<dbReference type="SUPFAM" id="SSF48403">
    <property type="entry name" value="Ankyrin repeat"/>
    <property type="match status" value="1"/>
</dbReference>
<feature type="repeat" description="ANK" evidence="3">
    <location>
        <begin position="155"/>
        <end position="187"/>
    </location>
</feature>
<feature type="chain" id="PRO_5010858188" evidence="4">
    <location>
        <begin position="26"/>
        <end position="215"/>
    </location>
</feature>
<keyword evidence="4" id="KW-0732">Signal</keyword>
<dbReference type="KEGG" id="nlc:EBAPG3_010065"/>
<keyword evidence="6" id="KW-1185">Reference proteome</keyword>
<organism evidence="5 6">
    <name type="scientific">Nitrosospira lacus</name>
    <dbReference type="NCBI Taxonomy" id="1288494"/>
    <lineage>
        <taxon>Bacteria</taxon>
        <taxon>Pseudomonadati</taxon>
        <taxon>Pseudomonadota</taxon>
        <taxon>Betaproteobacteria</taxon>
        <taxon>Nitrosomonadales</taxon>
        <taxon>Nitrosomonadaceae</taxon>
        <taxon>Nitrosospira</taxon>
    </lineage>
</organism>
<protein>
    <submittedName>
        <fullName evidence="5">Ankyrin repeat-containing protein</fullName>
    </submittedName>
</protein>
<dbReference type="PROSITE" id="PS50088">
    <property type="entry name" value="ANK_REPEAT"/>
    <property type="match status" value="3"/>
</dbReference>
<dbReference type="AlphaFoldDB" id="A0A1W6SQM2"/>
<accession>A0A1W6SQM2</accession>
<evidence type="ECO:0000256" key="1">
    <source>
        <dbReference type="ARBA" id="ARBA00022737"/>
    </source>
</evidence>
<feature type="signal peptide" evidence="4">
    <location>
        <begin position="1"/>
        <end position="25"/>
    </location>
</feature>
<dbReference type="InterPro" id="IPR036770">
    <property type="entry name" value="Ankyrin_rpt-contain_sf"/>
</dbReference>
<evidence type="ECO:0000256" key="3">
    <source>
        <dbReference type="PROSITE-ProRule" id="PRU00023"/>
    </source>
</evidence>
<dbReference type="eggNOG" id="COG0666">
    <property type="taxonomic scope" value="Bacteria"/>
</dbReference>
<keyword evidence="2 3" id="KW-0040">ANK repeat</keyword>
<reference evidence="5 6" key="1">
    <citation type="journal article" date="2015" name="Int. J. Syst. Evol. Microbiol.">
        <title>Nitrosospira lacus sp. nov., a psychrotolerant, ammonia-oxidizing bacterium from sandy lake sediment.</title>
        <authorList>
            <person name="Urakawa H."/>
            <person name="Garcia J.C."/>
            <person name="Nielsen J.L."/>
            <person name="Le V.Q."/>
            <person name="Kozlowski J.A."/>
            <person name="Stein L.Y."/>
            <person name="Lim C.K."/>
            <person name="Pommerening-Roser A."/>
            <person name="Martens-Habbena W."/>
            <person name="Stahl D.A."/>
            <person name="Klotz M.G."/>
        </authorList>
    </citation>
    <scope>NUCLEOTIDE SEQUENCE [LARGE SCALE GENOMIC DNA]</scope>
    <source>
        <strain evidence="5 6">APG3</strain>
    </source>
</reference>